<reference evidence="5 6" key="1">
    <citation type="submission" date="2018-11" db="EMBL/GenBank/DDBJ databases">
        <title>Genomic Encyclopedia of Type Strains, Phase IV (KMG-IV): sequencing the most valuable type-strain genomes for metagenomic binning, comparative biology and taxonomic classification.</title>
        <authorList>
            <person name="Goeker M."/>
        </authorList>
    </citation>
    <scope>NUCLEOTIDE SEQUENCE [LARGE SCALE GENOMIC DNA]</scope>
    <source>
        <strain evidence="5 6">DSM 29158</strain>
    </source>
</reference>
<feature type="domain" description="Type I restriction modification DNA specificity" evidence="4">
    <location>
        <begin position="50"/>
        <end position="174"/>
    </location>
</feature>
<evidence type="ECO:0000259" key="4">
    <source>
        <dbReference type="Pfam" id="PF01420"/>
    </source>
</evidence>
<organism evidence="5 6">
    <name type="scientific">Abyssicoccus albus</name>
    <dbReference type="NCBI Taxonomy" id="1817405"/>
    <lineage>
        <taxon>Bacteria</taxon>
        <taxon>Bacillati</taxon>
        <taxon>Bacillota</taxon>
        <taxon>Bacilli</taxon>
        <taxon>Bacillales</taxon>
        <taxon>Abyssicoccaceae</taxon>
    </lineage>
</organism>
<dbReference type="AlphaFoldDB" id="A0A3N5CDI9"/>
<proteinExistence type="inferred from homology"/>
<evidence type="ECO:0000256" key="1">
    <source>
        <dbReference type="ARBA" id="ARBA00010923"/>
    </source>
</evidence>
<keyword evidence="2" id="KW-0680">Restriction system</keyword>
<dbReference type="Gene3D" id="3.90.220.20">
    <property type="entry name" value="DNA methylase specificity domains"/>
    <property type="match status" value="1"/>
</dbReference>
<comment type="caution">
    <text evidence="5">The sequence shown here is derived from an EMBL/GenBank/DDBJ whole genome shotgun (WGS) entry which is preliminary data.</text>
</comment>
<dbReference type="EMBL" id="RKRK01000004">
    <property type="protein sequence ID" value="RPF55171.1"/>
    <property type="molecule type" value="Genomic_DNA"/>
</dbReference>
<dbReference type="Pfam" id="PF01420">
    <property type="entry name" value="Methylase_S"/>
    <property type="match status" value="1"/>
</dbReference>
<dbReference type="InterPro" id="IPR044946">
    <property type="entry name" value="Restrct_endonuc_typeI_TRD_sf"/>
</dbReference>
<gene>
    <name evidence="5" type="ORF">EDD62_1496</name>
</gene>
<dbReference type="OrthoDB" id="2413410at2"/>
<protein>
    <submittedName>
        <fullName evidence="5">Type I restriction modification DNA specificity protein</fullName>
    </submittedName>
</protein>
<evidence type="ECO:0000256" key="3">
    <source>
        <dbReference type="ARBA" id="ARBA00023125"/>
    </source>
</evidence>
<keyword evidence="3" id="KW-0238">DNA-binding</keyword>
<evidence type="ECO:0000256" key="2">
    <source>
        <dbReference type="ARBA" id="ARBA00022747"/>
    </source>
</evidence>
<evidence type="ECO:0000313" key="6">
    <source>
        <dbReference type="Proteomes" id="UP000277108"/>
    </source>
</evidence>
<name>A0A3N5CDI9_9BACL</name>
<accession>A0A3N5CDI9</accession>
<dbReference type="InterPro" id="IPR000055">
    <property type="entry name" value="Restrct_endonuc_typeI_TRD"/>
</dbReference>
<dbReference type="Proteomes" id="UP000277108">
    <property type="component" value="Unassembled WGS sequence"/>
</dbReference>
<dbReference type="GO" id="GO:0009307">
    <property type="term" value="P:DNA restriction-modification system"/>
    <property type="evidence" value="ECO:0007669"/>
    <property type="project" value="UniProtKB-KW"/>
</dbReference>
<dbReference type="GO" id="GO:0003677">
    <property type="term" value="F:DNA binding"/>
    <property type="evidence" value="ECO:0007669"/>
    <property type="project" value="UniProtKB-KW"/>
</dbReference>
<dbReference type="RefSeq" id="WP_123808201.1">
    <property type="nucleotide sequence ID" value="NZ_RKRK01000004.1"/>
</dbReference>
<comment type="similarity">
    <text evidence="1">Belongs to the type-I restriction system S methylase family.</text>
</comment>
<keyword evidence="6" id="KW-1185">Reference proteome</keyword>
<dbReference type="SUPFAM" id="SSF116734">
    <property type="entry name" value="DNA methylase specificity domain"/>
    <property type="match status" value="1"/>
</dbReference>
<sequence>MLLQDCVVFEGGINVNRVIEYDDKGLVYNVYHHHSFLYDCGEINANSIEVNTVRIQDDAKVKVVHEGDIIVNLSRGYCTRVSRVNDGYLLPYNYSKVVVPDAIDDCFFVAWFNHSWEVSTQLNQLRKSQHKKMKLTHQALDDFEISLPLLEYQQHIGNMYKLLINTKRQEQERIAQDELGIKVALNKL</sequence>
<evidence type="ECO:0000313" key="5">
    <source>
        <dbReference type="EMBL" id="RPF55171.1"/>
    </source>
</evidence>